<comment type="caution">
    <text evidence="1">The sequence shown here is derived from an EMBL/GenBank/DDBJ whole genome shotgun (WGS) entry which is preliminary data.</text>
</comment>
<sequence>MNKLLLFILLVAFCMALFALQADEELAMHQYFDLKHGVNRAAHAGAQAVDKTLLAQGRVDLDKDAARETALLYLRENLRLDEGLVPLPDTFLQGQVSVLALEVIGTEQTFPYRYEQPAYNYAVTLNRPGVVMIIEVRYPRMYNVLKPVYWTVKSSAELVL</sequence>
<organism evidence="1 2">
    <name type="scientific">Paenibacillus mesotrionivorans</name>
    <dbReference type="NCBI Taxonomy" id="3160968"/>
    <lineage>
        <taxon>Bacteria</taxon>
        <taxon>Bacillati</taxon>
        <taxon>Bacillota</taxon>
        <taxon>Bacilli</taxon>
        <taxon>Bacillales</taxon>
        <taxon>Paenibacillaceae</taxon>
        <taxon>Paenibacillus</taxon>
    </lineage>
</organism>
<evidence type="ECO:0000313" key="1">
    <source>
        <dbReference type="EMBL" id="MFM9331763.1"/>
    </source>
</evidence>
<dbReference type="EMBL" id="JBJURJ010000022">
    <property type="protein sequence ID" value="MFM9331763.1"/>
    <property type="molecule type" value="Genomic_DNA"/>
</dbReference>
<gene>
    <name evidence="1" type="ORF">ACI1P1_26035</name>
</gene>
<proteinExistence type="predicted"/>
<keyword evidence="2" id="KW-1185">Reference proteome</keyword>
<accession>A0ACC7P464</accession>
<name>A0ACC7P464_9BACL</name>
<evidence type="ECO:0000313" key="2">
    <source>
        <dbReference type="Proteomes" id="UP001631969"/>
    </source>
</evidence>
<protein>
    <submittedName>
        <fullName evidence="1">Uncharacterized protein</fullName>
    </submittedName>
</protein>
<reference evidence="1" key="1">
    <citation type="submission" date="2024-12" db="EMBL/GenBank/DDBJ databases">
        <authorList>
            <person name="Wu N."/>
        </authorList>
    </citation>
    <scope>NUCLEOTIDE SEQUENCE</scope>
    <source>
        <strain evidence="1">P15</strain>
    </source>
</reference>
<dbReference type="Proteomes" id="UP001631969">
    <property type="component" value="Unassembled WGS sequence"/>
</dbReference>